<name>A0A9Q1FG36_SYNKA</name>
<feature type="region of interest" description="Disordered" evidence="1">
    <location>
        <begin position="1"/>
        <end position="20"/>
    </location>
</feature>
<comment type="caution">
    <text evidence="2">The sequence shown here is derived from an EMBL/GenBank/DDBJ whole genome shotgun (WGS) entry which is preliminary data.</text>
</comment>
<dbReference type="EMBL" id="JAINUF010000006">
    <property type="protein sequence ID" value="KAJ8357634.1"/>
    <property type="molecule type" value="Genomic_DNA"/>
</dbReference>
<dbReference type="Proteomes" id="UP001152622">
    <property type="component" value="Chromosome 6"/>
</dbReference>
<organism evidence="2 3">
    <name type="scientific">Synaphobranchus kaupii</name>
    <name type="common">Kaup's arrowtooth eel</name>
    <dbReference type="NCBI Taxonomy" id="118154"/>
    <lineage>
        <taxon>Eukaryota</taxon>
        <taxon>Metazoa</taxon>
        <taxon>Chordata</taxon>
        <taxon>Craniata</taxon>
        <taxon>Vertebrata</taxon>
        <taxon>Euteleostomi</taxon>
        <taxon>Actinopterygii</taxon>
        <taxon>Neopterygii</taxon>
        <taxon>Teleostei</taxon>
        <taxon>Anguilliformes</taxon>
        <taxon>Synaphobranchidae</taxon>
        <taxon>Synaphobranchus</taxon>
    </lineage>
</organism>
<evidence type="ECO:0000256" key="1">
    <source>
        <dbReference type="SAM" id="MobiDB-lite"/>
    </source>
</evidence>
<protein>
    <submittedName>
        <fullName evidence="2">Uncharacterized protein</fullName>
    </submittedName>
</protein>
<gene>
    <name evidence="2" type="ORF">SKAU_G00204280</name>
</gene>
<feature type="region of interest" description="Disordered" evidence="1">
    <location>
        <begin position="26"/>
        <end position="106"/>
    </location>
</feature>
<evidence type="ECO:0000313" key="2">
    <source>
        <dbReference type="EMBL" id="KAJ8357634.1"/>
    </source>
</evidence>
<keyword evidence="3" id="KW-1185">Reference proteome</keyword>
<proteinExistence type="predicted"/>
<accession>A0A9Q1FG36</accession>
<evidence type="ECO:0000313" key="3">
    <source>
        <dbReference type="Proteomes" id="UP001152622"/>
    </source>
</evidence>
<reference evidence="2" key="1">
    <citation type="journal article" date="2023" name="Science">
        <title>Genome structures resolve the early diversification of teleost fishes.</title>
        <authorList>
            <person name="Parey E."/>
            <person name="Louis A."/>
            <person name="Montfort J."/>
            <person name="Bouchez O."/>
            <person name="Roques C."/>
            <person name="Iampietro C."/>
            <person name="Lluch J."/>
            <person name="Castinel A."/>
            <person name="Donnadieu C."/>
            <person name="Desvignes T."/>
            <person name="Floi Bucao C."/>
            <person name="Jouanno E."/>
            <person name="Wen M."/>
            <person name="Mejri S."/>
            <person name="Dirks R."/>
            <person name="Jansen H."/>
            <person name="Henkel C."/>
            <person name="Chen W.J."/>
            <person name="Zahm M."/>
            <person name="Cabau C."/>
            <person name="Klopp C."/>
            <person name="Thompson A.W."/>
            <person name="Robinson-Rechavi M."/>
            <person name="Braasch I."/>
            <person name="Lecointre G."/>
            <person name="Bobe J."/>
            <person name="Postlethwait J.H."/>
            <person name="Berthelot C."/>
            <person name="Roest Crollius H."/>
            <person name="Guiguen Y."/>
        </authorList>
    </citation>
    <scope>NUCLEOTIDE SEQUENCE</scope>
    <source>
        <strain evidence="2">WJC10195</strain>
    </source>
</reference>
<sequence>MRALTVYARSPGKSSLPGYSYAPAYQHQALSSQRRRRDNSVGVRAEPPHDPLPRTSSVPTRPKAPPAAGDAGSVCRCPVQPSLRHKMDAQTTSIPRRPQASPPPPL</sequence>
<dbReference type="AlphaFoldDB" id="A0A9Q1FG36"/>